<dbReference type="InterPro" id="IPR012825">
    <property type="entry name" value="BluB"/>
</dbReference>
<dbReference type="Proteomes" id="UP000555728">
    <property type="component" value="Unassembled WGS sequence"/>
</dbReference>
<gene>
    <name evidence="2" type="ORF">GGD88_002631</name>
</gene>
<protein>
    <submittedName>
        <fullName evidence="2">5,6-dimethylbenzimidazole synthase</fullName>
        <ecNumber evidence="2">1.13.11.79</ecNumber>
    </submittedName>
</protein>
<dbReference type="Pfam" id="PF00881">
    <property type="entry name" value="Nitroreductase"/>
    <property type="match status" value="1"/>
</dbReference>
<proteinExistence type="predicted"/>
<reference evidence="2 3" key="1">
    <citation type="submission" date="2020-08" db="EMBL/GenBank/DDBJ databases">
        <title>Genome sequencing of Purple Non-Sulfur Bacteria from various extreme environments.</title>
        <authorList>
            <person name="Mayer M."/>
        </authorList>
    </citation>
    <scope>NUCLEOTIDE SEQUENCE [LARGE SCALE GENOMIC DNA]</scope>
    <source>
        <strain evidence="2 3">JA135</strain>
    </source>
</reference>
<dbReference type="InterPro" id="IPR050627">
    <property type="entry name" value="Nitroreductase/BluB"/>
</dbReference>
<accession>A0A7W6WLI8</accession>
<dbReference type="AlphaFoldDB" id="A0A7W6WLI8"/>
<dbReference type="GO" id="GO:0102919">
    <property type="term" value="F:5,6-dimethylbenzimidazole synthase activity"/>
    <property type="evidence" value="ECO:0007669"/>
    <property type="project" value="UniProtKB-EC"/>
</dbReference>
<feature type="domain" description="Nitroreductase" evidence="1">
    <location>
        <begin position="33"/>
        <end position="198"/>
    </location>
</feature>
<dbReference type="PANTHER" id="PTHR23026">
    <property type="entry name" value="NADPH NITROREDUCTASE"/>
    <property type="match status" value="1"/>
</dbReference>
<dbReference type="NCBIfam" id="TIGR02476">
    <property type="entry name" value="BluB"/>
    <property type="match status" value="1"/>
</dbReference>
<dbReference type="RefSeq" id="WP_184436102.1">
    <property type="nucleotide sequence ID" value="NZ_JACIGI010000023.1"/>
</dbReference>
<dbReference type="Gene3D" id="3.40.109.10">
    <property type="entry name" value="NADH Oxidase"/>
    <property type="match status" value="1"/>
</dbReference>
<name>A0A7W6WLI8_9PROT</name>
<keyword evidence="2" id="KW-0560">Oxidoreductase</keyword>
<dbReference type="EC" id="1.13.11.79" evidence="2"/>
<evidence type="ECO:0000313" key="2">
    <source>
        <dbReference type="EMBL" id="MBB4286889.1"/>
    </source>
</evidence>
<keyword evidence="3" id="KW-1185">Reference proteome</keyword>
<dbReference type="EMBL" id="JACIGI010000023">
    <property type="protein sequence ID" value="MBB4286889.1"/>
    <property type="molecule type" value="Genomic_DNA"/>
</dbReference>
<dbReference type="PANTHER" id="PTHR23026:SF123">
    <property type="entry name" value="NAD(P)H NITROREDUCTASE RV3131-RELATED"/>
    <property type="match status" value="1"/>
</dbReference>
<dbReference type="InterPro" id="IPR000415">
    <property type="entry name" value="Nitroreductase-like"/>
</dbReference>
<dbReference type="InterPro" id="IPR029479">
    <property type="entry name" value="Nitroreductase"/>
</dbReference>
<organism evidence="2 3">
    <name type="scientific">Roseospira goensis</name>
    <dbReference type="NCBI Taxonomy" id="391922"/>
    <lineage>
        <taxon>Bacteria</taxon>
        <taxon>Pseudomonadati</taxon>
        <taxon>Pseudomonadota</taxon>
        <taxon>Alphaproteobacteria</taxon>
        <taxon>Rhodospirillales</taxon>
        <taxon>Rhodospirillaceae</taxon>
        <taxon>Roseospira</taxon>
    </lineage>
</organism>
<comment type="caution">
    <text evidence="2">The sequence shown here is derived from an EMBL/GenBank/DDBJ whole genome shotgun (WGS) entry which is preliminary data.</text>
</comment>
<dbReference type="SUPFAM" id="SSF55469">
    <property type="entry name" value="FMN-dependent nitroreductase-like"/>
    <property type="match status" value="1"/>
</dbReference>
<evidence type="ECO:0000259" key="1">
    <source>
        <dbReference type="Pfam" id="PF00881"/>
    </source>
</evidence>
<sequence length="226" mass="24787">MPDPDTATATAFDPADPPVWDDAFRRDFAALLTWRRDVRRFRTDPIPEDTVTRLLGLAHLAPSVGFSQPWRFVRVRDPGRRRAVLEDHLAAKAEAGAVYDAETAPRYQALKLAGLDDAPVHLAVCCDTATTDGRGLGQQTMPETAPYSVVCAIHTLWLAARLEGIGLGWISIVHPARLHAVLDLPEAWTLVAYLCLGYPEAARPTPELIAAGWQARLPLEAVLAER</sequence>
<evidence type="ECO:0000313" key="3">
    <source>
        <dbReference type="Proteomes" id="UP000555728"/>
    </source>
</evidence>